<evidence type="ECO:0000256" key="6">
    <source>
        <dbReference type="ARBA" id="ARBA00023136"/>
    </source>
</evidence>
<evidence type="ECO:0000256" key="8">
    <source>
        <dbReference type="SAM" id="Phobius"/>
    </source>
</evidence>
<dbReference type="GO" id="GO:0000139">
    <property type="term" value="C:Golgi membrane"/>
    <property type="evidence" value="ECO:0007669"/>
    <property type="project" value="UniProtKB-SubCell"/>
</dbReference>
<dbReference type="EMBL" id="KZ819634">
    <property type="protein sequence ID" value="PWN94104.1"/>
    <property type="molecule type" value="Genomic_DNA"/>
</dbReference>
<dbReference type="STRING" id="215250.A0A316YZA6"/>
<dbReference type="InParanoid" id="A0A316YZA6"/>
<dbReference type="RefSeq" id="XP_025381302.1">
    <property type="nucleotide sequence ID" value="XM_025524720.1"/>
</dbReference>
<feature type="transmembrane region" description="Helical" evidence="8">
    <location>
        <begin position="314"/>
        <end position="333"/>
    </location>
</feature>
<evidence type="ECO:0000256" key="7">
    <source>
        <dbReference type="SAM" id="MobiDB-lite"/>
    </source>
</evidence>
<protein>
    <submittedName>
        <fullName evidence="9">Zip-domain-containing protein</fullName>
    </submittedName>
</protein>
<keyword evidence="4 8" id="KW-1133">Transmembrane helix</keyword>
<dbReference type="GO" id="GO:0006829">
    <property type="term" value="P:zinc ion transport"/>
    <property type="evidence" value="ECO:0007669"/>
    <property type="project" value="InterPro"/>
</dbReference>
<feature type="transmembrane region" description="Helical" evidence="8">
    <location>
        <begin position="281"/>
        <end position="302"/>
    </location>
</feature>
<comment type="subcellular location">
    <subcellularLocation>
        <location evidence="1">Endomembrane system</location>
        <topology evidence="1">Multi-pass membrane protein</topology>
    </subcellularLocation>
    <subcellularLocation>
        <location evidence="2">Golgi apparatus membrane</location>
    </subcellularLocation>
</comment>
<keyword evidence="10" id="KW-1185">Reference proteome</keyword>
<proteinExistence type="predicted"/>
<sequence length="452" mass="48026">MEEAGWGAPPIVTLLLTTLGLAVGTFICGCIPLSLPLSKTMLRILEVLGAGLLVGASMTVVLPEGVAAIFRAAAEAGRTHSEAPSHSSWAWSGLKRAVDDPDHDHDHRSPGFDPEAITGYSLLAGFLVMFLLDQVAAPGSHAHQSEPTPRPASIHPSHRPETLRLTRASSIQIPKEYQKRRREETDPNSTADSSPERMPADHDLESSASPLLRNGAVSPLQGSRHSRKPSNGSADRDGSVARNRGLRTAFASIAGLVIHAIADGIAMGASAGSGDESLKLIVFFAIMIHKAPASFGLCTLLMGQKLARSDIRKAIGIFSLATPFGAILTYLFLTLITGHSQESGVGSVSEKHIGAALTFSGGTFIFVAMHAVHELASAGADTEQPDDADDHHYIHHASAQTTSAFHSSQQQQQQQHHLQSSRQILGRTGRVAILLVGTMFPRALQSLVGHHH</sequence>
<feature type="transmembrane region" description="Helical" evidence="8">
    <location>
        <begin position="249"/>
        <end position="269"/>
    </location>
</feature>
<dbReference type="OrthoDB" id="19859at2759"/>
<dbReference type="Pfam" id="PF02535">
    <property type="entry name" value="Zip"/>
    <property type="match status" value="1"/>
</dbReference>
<feature type="transmembrane region" description="Helical" evidence="8">
    <location>
        <begin position="353"/>
        <end position="372"/>
    </location>
</feature>
<dbReference type="InterPro" id="IPR045891">
    <property type="entry name" value="ZIP9"/>
</dbReference>
<feature type="compositionally biased region" description="Basic and acidic residues" evidence="7">
    <location>
        <begin position="194"/>
        <end position="205"/>
    </location>
</feature>
<dbReference type="PANTHER" id="PTHR16133:SF0">
    <property type="entry name" value="ZINC_IRON REGULATED TRANSPORTER-RELATED PROTEIN 102B, ISOFORM E"/>
    <property type="match status" value="1"/>
</dbReference>
<dbReference type="GO" id="GO:0046873">
    <property type="term" value="F:metal ion transmembrane transporter activity"/>
    <property type="evidence" value="ECO:0007669"/>
    <property type="project" value="InterPro"/>
</dbReference>
<feature type="transmembrane region" description="Helical" evidence="8">
    <location>
        <begin position="12"/>
        <end position="35"/>
    </location>
</feature>
<evidence type="ECO:0000256" key="3">
    <source>
        <dbReference type="ARBA" id="ARBA00022692"/>
    </source>
</evidence>
<keyword evidence="6 8" id="KW-0472">Membrane</keyword>
<evidence type="ECO:0000313" key="10">
    <source>
        <dbReference type="Proteomes" id="UP000245768"/>
    </source>
</evidence>
<evidence type="ECO:0000313" key="9">
    <source>
        <dbReference type="EMBL" id="PWN94104.1"/>
    </source>
</evidence>
<reference evidence="9 10" key="1">
    <citation type="journal article" date="2018" name="Mol. Biol. Evol.">
        <title>Broad Genomic Sampling Reveals a Smut Pathogenic Ancestry of the Fungal Clade Ustilaginomycotina.</title>
        <authorList>
            <person name="Kijpornyongpan T."/>
            <person name="Mondo S.J."/>
            <person name="Barry K."/>
            <person name="Sandor L."/>
            <person name="Lee J."/>
            <person name="Lipzen A."/>
            <person name="Pangilinan J."/>
            <person name="LaButti K."/>
            <person name="Hainaut M."/>
            <person name="Henrissat B."/>
            <person name="Grigoriev I.V."/>
            <person name="Spatafora J.W."/>
            <person name="Aime M.C."/>
        </authorList>
    </citation>
    <scope>NUCLEOTIDE SEQUENCE [LARGE SCALE GENOMIC DNA]</scope>
    <source>
        <strain evidence="9 10">MCA 4198</strain>
    </source>
</reference>
<dbReference type="InterPro" id="IPR003689">
    <property type="entry name" value="ZIP"/>
</dbReference>
<accession>A0A316YZA6</accession>
<evidence type="ECO:0000256" key="2">
    <source>
        <dbReference type="ARBA" id="ARBA00004394"/>
    </source>
</evidence>
<dbReference type="GeneID" id="37046636"/>
<dbReference type="AlphaFoldDB" id="A0A316YZA6"/>
<gene>
    <name evidence="9" type="ORF">FA10DRAFT_299421</name>
</gene>
<name>A0A316YZA6_9BASI</name>
<feature type="region of interest" description="Disordered" evidence="7">
    <location>
        <begin position="140"/>
        <end position="240"/>
    </location>
</feature>
<keyword evidence="3 8" id="KW-0812">Transmembrane</keyword>
<evidence type="ECO:0000256" key="1">
    <source>
        <dbReference type="ARBA" id="ARBA00004127"/>
    </source>
</evidence>
<dbReference type="Proteomes" id="UP000245768">
    <property type="component" value="Unassembled WGS sequence"/>
</dbReference>
<evidence type="ECO:0000256" key="5">
    <source>
        <dbReference type="ARBA" id="ARBA00023034"/>
    </source>
</evidence>
<organism evidence="9 10">
    <name type="scientific">Acaromyces ingoldii</name>
    <dbReference type="NCBI Taxonomy" id="215250"/>
    <lineage>
        <taxon>Eukaryota</taxon>
        <taxon>Fungi</taxon>
        <taxon>Dikarya</taxon>
        <taxon>Basidiomycota</taxon>
        <taxon>Ustilaginomycotina</taxon>
        <taxon>Exobasidiomycetes</taxon>
        <taxon>Exobasidiales</taxon>
        <taxon>Cryptobasidiaceae</taxon>
        <taxon>Acaromyces</taxon>
    </lineage>
</organism>
<evidence type="ECO:0000256" key="4">
    <source>
        <dbReference type="ARBA" id="ARBA00022989"/>
    </source>
</evidence>
<keyword evidence="5" id="KW-0333">Golgi apparatus</keyword>
<dbReference type="PANTHER" id="PTHR16133">
    <property type="entry name" value="SOLUTE CARRIER FAMILY 39 ZINC TRANSPORTER , MEMBER 9-RELATED"/>
    <property type="match status" value="1"/>
</dbReference>
<feature type="region of interest" description="Disordered" evidence="7">
    <location>
        <begin position="400"/>
        <end position="422"/>
    </location>
</feature>
<feature type="transmembrane region" description="Helical" evidence="8">
    <location>
        <begin position="47"/>
        <end position="70"/>
    </location>
</feature>